<organism evidence="6 7">
    <name type="scientific">Hoeflea marina</name>
    <dbReference type="NCBI Taxonomy" id="274592"/>
    <lineage>
        <taxon>Bacteria</taxon>
        <taxon>Pseudomonadati</taxon>
        <taxon>Pseudomonadota</taxon>
        <taxon>Alphaproteobacteria</taxon>
        <taxon>Hyphomicrobiales</taxon>
        <taxon>Rhizobiaceae</taxon>
        <taxon>Hoeflea</taxon>
    </lineage>
</organism>
<comment type="subcellular location">
    <subcellularLocation>
        <location evidence="1 4">Periplasm</location>
    </subcellularLocation>
</comment>
<dbReference type="EMBL" id="QGTR01000003">
    <property type="protein sequence ID" value="PWV99810.1"/>
    <property type="molecule type" value="Genomic_DNA"/>
</dbReference>
<feature type="signal peptide" evidence="4">
    <location>
        <begin position="1"/>
        <end position="30"/>
    </location>
</feature>
<keyword evidence="4" id="KW-1005">Bacterial flagellum biogenesis</keyword>
<evidence type="ECO:0000256" key="4">
    <source>
        <dbReference type="RuleBase" id="RU362063"/>
    </source>
</evidence>
<evidence type="ECO:0000313" key="6">
    <source>
        <dbReference type="EMBL" id="PWV99810.1"/>
    </source>
</evidence>
<protein>
    <recommendedName>
        <fullName evidence="4">Flagella basal body P-ring formation protein FlgA</fullName>
    </recommendedName>
</protein>
<accession>A0A317PMV1</accession>
<dbReference type="OrthoDB" id="8448733at2"/>
<comment type="caution">
    <text evidence="6">The sequence shown here is derived from an EMBL/GenBank/DDBJ whole genome shotgun (WGS) entry which is preliminary data.</text>
</comment>
<dbReference type="Gene3D" id="2.30.30.760">
    <property type="match status" value="1"/>
</dbReference>
<dbReference type="PANTHER" id="PTHR36307">
    <property type="entry name" value="FLAGELLA BASAL BODY P-RING FORMATION PROTEIN FLGA"/>
    <property type="match status" value="1"/>
</dbReference>
<evidence type="ECO:0000256" key="2">
    <source>
        <dbReference type="ARBA" id="ARBA00022729"/>
    </source>
</evidence>
<dbReference type="Proteomes" id="UP000246352">
    <property type="component" value="Unassembled WGS sequence"/>
</dbReference>
<comment type="function">
    <text evidence="4">Involved in the assembly process of the P-ring formation. It may associate with FlgF on the rod constituting a structure essential for the P-ring assembly or may act as a modulator protein for the P-ring assembly.</text>
</comment>
<reference evidence="6 7" key="1">
    <citation type="submission" date="2018-05" db="EMBL/GenBank/DDBJ databases">
        <title>Genomic Encyclopedia of Type Strains, Phase IV (KMG-IV): sequencing the most valuable type-strain genomes for metagenomic binning, comparative biology and taxonomic classification.</title>
        <authorList>
            <person name="Goeker M."/>
        </authorList>
    </citation>
    <scope>NUCLEOTIDE SEQUENCE [LARGE SCALE GENOMIC DNA]</scope>
    <source>
        <strain evidence="6 7">DSM 16791</strain>
    </source>
</reference>
<comment type="similarity">
    <text evidence="4">Belongs to the FlgA family.</text>
</comment>
<proteinExistence type="inferred from homology"/>
<dbReference type="CDD" id="cd11614">
    <property type="entry name" value="SAF_CpaB_FlgA_like"/>
    <property type="match status" value="1"/>
</dbReference>
<dbReference type="GO" id="GO:0044780">
    <property type="term" value="P:bacterial-type flagellum assembly"/>
    <property type="evidence" value="ECO:0007669"/>
    <property type="project" value="InterPro"/>
</dbReference>
<dbReference type="Gene3D" id="3.90.1210.10">
    <property type="entry name" value="Antifreeze-like/N-acetylneuraminic acid synthase C-terminal domain"/>
    <property type="match status" value="1"/>
</dbReference>
<dbReference type="NCBIfam" id="TIGR03170">
    <property type="entry name" value="flgA_cterm"/>
    <property type="match status" value="1"/>
</dbReference>
<dbReference type="SMART" id="SM00858">
    <property type="entry name" value="SAF"/>
    <property type="match status" value="1"/>
</dbReference>
<keyword evidence="3 4" id="KW-0574">Periplasm</keyword>
<dbReference type="InterPro" id="IPR013974">
    <property type="entry name" value="SAF"/>
</dbReference>
<feature type="chain" id="PRO_5016190804" description="Flagella basal body P-ring formation protein FlgA" evidence="4">
    <location>
        <begin position="31"/>
        <end position="157"/>
    </location>
</feature>
<dbReference type="AlphaFoldDB" id="A0A317PMV1"/>
<keyword evidence="6" id="KW-0969">Cilium</keyword>
<evidence type="ECO:0000256" key="1">
    <source>
        <dbReference type="ARBA" id="ARBA00004418"/>
    </source>
</evidence>
<dbReference type="PANTHER" id="PTHR36307:SF1">
    <property type="entry name" value="FLAGELLA BASAL BODY P-RING FORMATION PROTEIN FLGA"/>
    <property type="match status" value="1"/>
</dbReference>
<evidence type="ECO:0000259" key="5">
    <source>
        <dbReference type="SMART" id="SM00858"/>
    </source>
</evidence>
<dbReference type="RefSeq" id="WP_110032097.1">
    <property type="nucleotide sequence ID" value="NZ_QGTR01000003.1"/>
</dbReference>
<feature type="domain" description="SAF" evidence="5">
    <location>
        <begin position="31"/>
        <end position="93"/>
    </location>
</feature>
<evidence type="ECO:0000313" key="7">
    <source>
        <dbReference type="Proteomes" id="UP000246352"/>
    </source>
</evidence>
<evidence type="ECO:0000256" key="3">
    <source>
        <dbReference type="ARBA" id="ARBA00022764"/>
    </source>
</evidence>
<sequence>MMFRRTLNQMFTSAGLVVVAGLLPFAAAFAQTAVVPARTIYPGETIEGSMVNVVEVTNPNLAGGYASDVGEVAGFVSTRTLLPGRTIPVAALREAWTVERGKPVDMVFAGNGLVITAPGMSLENATAGALVKVRNMDSGIIVSGVVRADGSIQVLTK</sequence>
<keyword evidence="6" id="KW-0966">Cell projection</keyword>
<dbReference type="InterPro" id="IPR017585">
    <property type="entry name" value="SAF_FlgA"/>
</dbReference>
<dbReference type="InterPro" id="IPR039246">
    <property type="entry name" value="Flagellar_FlgA"/>
</dbReference>
<keyword evidence="6" id="KW-0282">Flagellum</keyword>
<dbReference type="Pfam" id="PF13144">
    <property type="entry name" value="ChapFlgA"/>
    <property type="match status" value="1"/>
</dbReference>
<name>A0A317PMV1_9HYPH</name>
<keyword evidence="2 4" id="KW-0732">Signal</keyword>
<dbReference type="GO" id="GO:0042597">
    <property type="term" value="C:periplasmic space"/>
    <property type="evidence" value="ECO:0007669"/>
    <property type="project" value="UniProtKB-SubCell"/>
</dbReference>
<gene>
    <name evidence="6" type="ORF">DFR52_1037</name>
</gene>
<keyword evidence="7" id="KW-1185">Reference proteome</keyword>